<evidence type="ECO:0000256" key="1">
    <source>
        <dbReference type="SAM" id="SignalP"/>
    </source>
</evidence>
<dbReference type="Proteomes" id="UP000593765">
    <property type="component" value="Chromosome"/>
</dbReference>
<reference evidence="2 3" key="1">
    <citation type="submission" date="2020-10" db="EMBL/GenBank/DDBJ databases">
        <title>Wide distribution of Phycisphaera-like planctomycetes from WD2101 soil group in peatlands and genome analysis of the first cultivated representative.</title>
        <authorList>
            <person name="Dedysh S.N."/>
            <person name="Beletsky A.V."/>
            <person name="Ivanova A."/>
            <person name="Kulichevskaya I.S."/>
            <person name="Suzina N.E."/>
            <person name="Philippov D.A."/>
            <person name="Rakitin A.L."/>
            <person name="Mardanov A.V."/>
            <person name="Ravin N.V."/>
        </authorList>
    </citation>
    <scope>NUCLEOTIDE SEQUENCE [LARGE SCALE GENOMIC DNA]</scope>
    <source>
        <strain evidence="2 3">M1803</strain>
    </source>
</reference>
<keyword evidence="3" id="KW-1185">Reference proteome</keyword>
<evidence type="ECO:0000313" key="2">
    <source>
        <dbReference type="EMBL" id="QOV92221.1"/>
    </source>
</evidence>
<keyword evidence="1" id="KW-0732">Signal</keyword>
<accession>A0A7M2X597</accession>
<sequence length="211" mass="22692">MSKPGPVILAAMLTLLLAAALPGANPATRPSAPTAPKKLTLDPGKPLVHAPSGFEFPFNVGAFRRAVAYTFDDAGENLSVGYSDPSLKIILTVYVYLSNGLPLDVHFKQTKAEVTQVNRTAKLAEDGSITIQHGKRGYEGLRARYQLRGMLGGVEQDLVSEAYLFVSGRSFVKFRLTYPAADAKAAATRVEFFLKTLAFPELPATKPAPGR</sequence>
<proteinExistence type="predicted"/>
<name>A0A7M2X597_9BACT</name>
<gene>
    <name evidence="2" type="ORF">IPV69_13035</name>
</gene>
<dbReference type="EMBL" id="CP063458">
    <property type="protein sequence ID" value="QOV92221.1"/>
    <property type="molecule type" value="Genomic_DNA"/>
</dbReference>
<dbReference type="KEGG" id="hbs:IPV69_13035"/>
<dbReference type="RefSeq" id="WP_206295553.1">
    <property type="nucleotide sequence ID" value="NZ_CP063458.1"/>
</dbReference>
<feature type="chain" id="PRO_5034025273" description="DUF1795 domain-containing protein" evidence="1">
    <location>
        <begin position="25"/>
        <end position="211"/>
    </location>
</feature>
<protein>
    <recommendedName>
        <fullName evidence="4">DUF1795 domain-containing protein</fullName>
    </recommendedName>
</protein>
<organism evidence="2 3">
    <name type="scientific">Humisphaera borealis</name>
    <dbReference type="NCBI Taxonomy" id="2807512"/>
    <lineage>
        <taxon>Bacteria</taxon>
        <taxon>Pseudomonadati</taxon>
        <taxon>Planctomycetota</taxon>
        <taxon>Phycisphaerae</taxon>
        <taxon>Tepidisphaerales</taxon>
        <taxon>Tepidisphaeraceae</taxon>
        <taxon>Humisphaera</taxon>
    </lineage>
</organism>
<dbReference type="AlphaFoldDB" id="A0A7M2X597"/>
<feature type="signal peptide" evidence="1">
    <location>
        <begin position="1"/>
        <end position="24"/>
    </location>
</feature>
<evidence type="ECO:0000313" key="3">
    <source>
        <dbReference type="Proteomes" id="UP000593765"/>
    </source>
</evidence>
<evidence type="ECO:0008006" key="4">
    <source>
        <dbReference type="Google" id="ProtNLM"/>
    </source>
</evidence>